<name>A0ACC1IDB6_9FUNG</name>
<comment type="caution">
    <text evidence="1">The sequence shown here is derived from an EMBL/GenBank/DDBJ whole genome shotgun (WGS) entry which is preliminary data.</text>
</comment>
<gene>
    <name evidence="1" type="ORF">LPJ66_008762</name>
</gene>
<organism evidence="1 2">
    <name type="scientific">Kickxella alabastrina</name>
    <dbReference type="NCBI Taxonomy" id="61397"/>
    <lineage>
        <taxon>Eukaryota</taxon>
        <taxon>Fungi</taxon>
        <taxon>Fungi incertae sedis</taxon>
        <taxon>Zoopagomycota</taxon>
        <taxon>Kickxellomycotina</taxon>
        <taxon>Kickxellomycetes</taxon>
        <taxon>Kickxellales</taxon>
        <taxon>Kickxellaceae</taxon>
        <taxon>Kickxella</taxon>
    </lineage>
</organism>
<reference evidence="1" key="1">
    <citation type="submission" date="2022-07" db="EMBL/GenBank/DDBJ databases">
        <title>Phylogenomic reconstructions and comparative analyses of Kickxellomycotina fungi.</title>
        <authorList>
            <person name="Reynolds N.K."/>
            <person name="Stajich J.E."/>
            <person name="Barry K."/>
            <person name="Grigoriev I.V."/>
            <person name="Crous P."/>
            <person name="Smith M.E."/>
        </authorList>
    </citation>
    <scope>NUCLEOTIDE SEQUENCE</scope>
    <source>
        <strain evidence="1">Benny 63K</strain>
    </source>
</reference>
<keyword evidence="2" id="KW-1185">Reference proteome</keyword>
<accession>A0ACC1IDB6</accession>
<sequence>MLPARQQKVDLSKLTPEEQTQFKKYGKLPMNKNVLTQKIKERKYFDSGDYAMSKAGKTDEQVGDEHPSVDTIPHSQTPINPGTLASSPTTETGGAIPVSGGASGVIPSCSMVHPTAFSPPKEYSMGAPALSPVVEDSVAGDCKAQPLSAQNPLLRDPIGAAAAGPEAGGPPMPRFVRRASNLTSGAQIRIKDQGNGL</sequence>
<protein>
    <submittedName>
        <fullName evidence="1">Uncharacterized protein</fullName>
    </submittedName>
</protein>
<proteinExistence type="predicted"/>
<evidence type="ECO:0000313" key="2">
    <source>
        <dbReference type="Proteomes" id="UP001150581"/>
    </source>
</evidence>
<dbReference type="Proteomes" id="UP001150581">
    <property type="component" value="Unassembled WGS sequence"/>
</dbReference>
<dbReference type="EMBL" id="JANBPG010001840">
    <property type="protein sequence ID" value="KAJ1888062.1"/>
    <property type="molecule type" value="Genomic_DNA"/>
</dbReference>
<evidence type="ECO:0000313" key="1">
    <source>
        <dbReference type="EMBL" id="KAJ1888062.1"/>
    </source>
</evidence>